<accession>A0A3B0TAD5</accession>
<reference evidence="2" key="1">
    <citation type="submission" date="2018-06" db="EMBL/GenBank/DDBJ databases">
        <authorList>
            <person name="Zhirakovskaya E."/>
        </authorList>
    </citation>
    <scope>NUCLEOTIDE SEQUENCE</scope>
</reference>
<dbReference type="InterPro" id="IPR036249">
    <property type="entry name" value="Thioredoxin-like_sf"/>
</dbReference>
<dbReference type="InterPro" id="IPR013766">
    <property type="entry name" value="Thioredoxin_domain"/>
</dbReference>
<dbReference type="CDD" id="cd03023">
    <property type="entry name" value="DsbA_Com1_like"/>
    <property type="match status" value="1"/>
</dbReference>
<dbReference type="Gene3D" id="3.40.30.10">
    <property type="entry name" value="Glutaredoxin"/>
    <property type="match status" value="1"/>
</dbReference>
<keyword evidence="2" id="KW-0413">Isomerase</keyword>
<organism evidence="2">
    <name type="scientific">hydrothermal vent metagenome</name>
    <dbReference type="NCBI Taxonomy" id="652676"/>
    <lineage>
        <taxon>unclassified sequences</taxon>
        <taxon>metagenomes</taxon>
        <taxon>ecological metagenomes</taxon>
    </lineage>
</organism>
<dbReference type="AlphaFoldDB" id="A0A3B0TAD5"/>
<protein>
    <submittedName>
        <fullName evidence="2">Protein-disulfide isomerase</fullName>
    </submittedName>
</protein>
<proteinExistence type="predicted"/>
<dbReference type="SUPFAM" id="SSF52833">
    <property type="entry name" value="Thioredoxin-like"/>
    <property type="match status" value="1"/>
</dbReference>
<dbReference type="Pfam" id="PF18312">
    <property type="entry name" value="ScsC_N"/>
    <property type="match status" value="1"/>
</dbReference>
<dbReference type="GO" id="GO:0016491">
    <property type="term" value="F:oxidoreductase activity"/>
    <property type="evidence" value="ECO:0007669"/>
    <property type="project" value="InterPro"/>
</dbReference>
<dbReference type="PANTHER" id="PTHR35272:SF3">
    <property type="entry name" value="THIOL:DISULFIDE INTERCHANGE PROTEIN DSBC"/>
    <property type="match status" value="1"/>
</dbReference>
<dbReference type="InterPro" id="IPR001853">
    <property type="entry name" value="DSBA-like_thioredoxin_dom"/>
</dbReference>
<dbReference type="PANTHER" id="PTHR35272">
    <property type="entry name" value="THIOL:DISULFIDE INTERCHANGE PROTEIN DSBC-RELATED"/>
    <property type="match status" value="1"/>
</dbReference>
<dbReference type="InterPro" id="IPR041205">
    <property type="entry name" value="ScsC_N"/>
</dbReference>
<name>A0A3B0TAD5_9ZZZZ</name>
<dbReference type="Pfam" id="PF01323">
    <property type="entry name" value="DSBA"/>
    <property type="match status" value="1"/>
</dbReference>
<dbReference type="GO" id="GO:0016853">
    <property type="term" value="F:isomerase activity"/>
    <property type="evidence" value="ECO:0007669"/>
    <property type="project" value="UniProtKB-KW"/>
</dbReference>
<gene>
    <name evidence="2" type="ORF">MNBD_ALPHA09-538</name>
</gene>
<evidence type="ECO:0000259" key="1">
    <source>
        <dbReference type="PROSITE" id="PS51352"/>
    </source>
</evidence>
<evidence type="ECO:0000313" key="2">
    <source>
        <dbReference type="EMBL" id="VAW15405.1"/>
    </source>
</evidence>
<dbReference type="InterPro" id="IPR051470">
    <property type="entry name" value="Thiol:disulfide_interchange"/>
</dbReference>
<dbReference type="PROSITE" id="PS51352">
    <property type="entry name" value="THIOREDOXIN_2"/>
    <property type="match status" value="1"/>
</dbReference>
<sequence length="301" mass="31834">MYIPRVLAIVLGLAVAGATGAGMASWWFLNAGNTTEEVASEGFTSAQMASIEGIVGAYLKANPPAVAAPVAVASPAPANDDPAKIEDIVRNYLMTKPEIMRDVFAALEVKEEQTRKSRFEALVAANAEQLYGGTKGLELGNPDGDVTVVEFYDYNCPYCRRAAGDMVALLDTDPNLKMVMKEYPILSDGSTETARVSLAVAKQGRFMEFHKKMMAISGQANGARALGLAEELGFDMAKLRADMDSPEVQAEIDATLKLAATLGVRGTPAFVIGNELVPGAVGLASLRATIKSVREAAVVSN</sequence>
<dbReference type="EMBL" id="UOEM01000084">
    <property type="protein sequence ID" value="VAW15405.1"/>
    <property type="molecule type" value="Genomic_DNA"/>
</dbReference>
<feature type="domain" description="Thioredoxin" evidence="1">
    <location>
        <begin position="70"/>
        <end position="295"/>
    </location>
</feature>